<sequence length="227" mass="24045">MKSFGNLTFGLLVILIASFTVGLEARRLALRPLTGRELRRALRESGFDEDSAAGRSVASALSGLSGFALGITKGIGGSLLFDVVTSNVTIDYITSLLNSTASSSTSSSSGTAQEICFKSRSADGEVINGRSNGFSDMDDGADPNGEWRQTGTGTGTGTDTDTGTTTTPTTPTTPTTSDAVSTGLTCIVLSKEGSRRRRQLRIQPGTLRSVFPESHRQTLKKYRRHRV</sequence>
<dbReference type="OrthoDB" id="8069881at2759"/>
<organism evidence="3">
    <name type="scientific">Drosophila sechellia</name>
    <name type="common">Fruit fly</name>
    <dbReference type="NCBI Taxonomy" id="7238"/>
    <lineage>
        <taxon>Eukaryota</taxon>
        <taxon>Metazoa</taxon>
        <taxon>Ecdysozoa</taxon>
        <taxon>Arthropoda</taxon>
        <taxon>Hexapoda</taxon>
        <taxon>Insecta</taxon>
        <taxon>Pterygota</taxon>
        <taxon>Neoptera</taxon>
        <taxon>Endopterygota</taxon>
        <taxon>Diptera</taxon>
        <taxon>Brachycera</taxon>
        <taxon>Muscomorpha</taxon>
        <taxon>Ephydroidea</taxon>
        <taxon>Drosophilidae</taxon>
        <taxon>Drosophila</taxon>
        <taxon>Sophophora</taxon>
    </lineage>
</organism>
<keyword evidence="3" id="KW-1185">Reference proteome</keyword>
<evidence type="ECO:0000313" key="3">
    <source>
        <dbReference type="Proteomes" id="UP000001292"/>
    </source>
</evidence>
<evidence type="ECO:0000313" key="2">
    <source>
        <dbReference type="EMBL" id="EDW48741.1"/>
    </source>
</evidence>
<protein>
    <submittedName>
        <fullName evidence="2">GM22038</fullName>
    </submittedName>
</protein>
<dbReference type="Proteomes" id="UP000001292">
    <property type="component" value="Unassembled WGS sequence"/>
</dbReference>
<feature type="region of interest" description="Disordered" evidence="1">
    <location>
        <begin position="127"/>
        <end position="178"/>
    </location>
</feature>
<dbReference type="EMBL" id="CH480816">
    <property type="protein sequence ID" value="EDW48741.1"/>
    <property type="molecule type" value="Genomic_DNA"/>
</dbReference>
<accession>B4HQN8</accession>
<dbReference type="STRING" id="7238.B4HQN8"/>
<evidence type="ECO:0000256" key="1">
    <source>
        <dbReference type="SAM" id="MobiDB-lite"/>
    </source>
</evidence>
<proteinExistence type="predicted"/>
<dbReference type="OMA" id="KTPNALW"/>
<dbReference type="PhylomeDB" id="B4HQN8"/>
<dbReference type="HOGENOM" id="CLU_1176499_0_0_1"/>
<feature type="compositionally biased region" description="Low complexity" evidence="1">
    <location>
        <begin position="157"/>
        <end position="176"/>
    </location>
</feature>
<dbReference type="KEGG" id="dse:6610119"/>
<reference evidence="2 3" key="1">
    <citation type="journal article" date="2007" name="Nature">
        <title>Evolution of genes and genomes on the Drosophila phylogeny.</title>
        <authorList>
            <consortium name="Drosophila 12 Genomes Consortium"/>
            <person name="Clark A.G."/>
            <person name="Eisen M.B."/>
            <person name="Smith D.R."/>
            <person name="Bergman C.M."/>
            <person name="Oliver B."/>
            <person name="Markow T.A."/>
            <person name="Kaufman T.C."/>
            <person name="Kellis M."/>
            <person name="Gelbart W."/>
            <person name="Iyer V.N."/>
            <person name="Pollard D.A."/>
            <person name="Sackton T.B."/>
            <person name="Larracuente A.M."/>
            <person name="Singh N.D."/>
            <person name="Abad J.P."/>
            <person name="Abt D.N."/>
            <person name="Adryan B."/>
            <person name="Aguade M."/>
            <person name="Akashi H."/>
            <person name="Anderson W.W."/>
            <person name="Aquadro C.F."/>
            <person name="Ardell D.H."/>
            <person name="Arguello R."/>
            <person name="Artieri C.G."/>
            <person name="Barbash D.A."/>
            <person name="Barker D."/>
            <person name="Barsanti P."/>
            <person name="Batterham P."/>
            <person name="Batzoglou S."/>
            <person name="Begun D."/>
            <person name="Bhutkar A."/>
            <person name="Blanco E."/>
            <person name="Bosak S.A."/>
            <person name="Bradley R.K."/>
            <person name="Brand A.D."/>
            <person name="Brent M.R."/>
            <person name="Brooks A.N."/>
            <person name="Brown R.H."/>
            <person name="Butlin R.K."/>
            <person name="Caggese C."/>
            <person name="Calvi B.R."/>
            <person name="Bernardo de Carvalho A."/>
            <person name="Caspi A."/>
            <person name="Castrezana S."/>
            <person name="Celniker S.E."/>
            <person name="Chang J.L."/>
            <person name="Chapple C."/>
            <person name="Chatterji S."/>
            <person name="Chinwalla A."/>
            <person name="Civetta A."/>
            <person name="Clifton S.W."/>
            <person name="Comeron J.M."/>
            <person name="Costello J.C."/>
            <person name="Coyne J.A."/>
            <person name="Daub J."/>
            <person name="David R.G."/>
            <person name="Delcher A.L."/>
            <person name="Delehaunty K."/>
            <person name="Do C.B."/>
            <person name="Ebling H."/>
            <person name="Edwards K."/>
            <person name="Eickbush T."/>
            <person name="Evans J.D."/>
            <person name="Filipski A."/>
            <person name="Findeiss S."/>
            <person name="Freyhult E."/>
            <person name="Fulton L."/>
            <person name="Fulton R."/>
            <person name="Garcia A.C."/>
            <person name="Gardiner A."/>
            <person name="Garfield D.A."/>
            <person name="Garvin B.E."/>
            <person name="Gibson G."/>
            <person name="Gilbert D."/>
            <person name="Gnerre S."/>
            <person name="Godfrey J."/>
            <person name="Good R."/>
            <person name="Gotea V."/>
            <person name="Gravely B."/>
            <person name="Greenberg A.J."/>
            <person name="Griffiths-Jones S."/>
            <person name="Gross S."/>
            <person name="Guigo R."/>
            <person name="Gustafson E.A."/>
            <person name="Haerty W."/>
            <person name="Hahn M.W."/>
            <person name="Halligan D.L."/>
            <person name="Halpern A.L."/>
            <person name="Halter G.M."/>
            <person name="Han M.V."/>
            <person name="Heger A."/>
            <person name="Hillier L."/>
            <person name="Hinrichs A.S."/>
            <person name="Holmes I."/>
            <person name="Hoskins R.A."/>
            <person name="Hubisz M.J."/>
            <person name="Hultmark D."/>
            <person name="Huntley M.A."/>
            <person name="Jaffe D.B."/>
            <person name="Jagadeeshan S."/>
            <person name="Jeck W.R."/>
            <person name="Johnson J."/>
            <person name="Jones C.D."/>
            <person name="Jordan W.C."/>
            <person name="Karpen G.H."/>
            <person name="Kataoka E."/>
            <person name="Keightley P.D."/>
            <person name="Kheradpour P."/>
            <person name="Kirkness E.F."/>
            <person name="Koerich L.B."/>
            <person name="Kristiansen K."/>
            <person name="Kudrna D."/>
            <person name="Kulathinal R.J."/>
            <person name="Kumar S."/>
            <person name="Kwok R."/>
            <person name="Lander E."/>
            <person name="Langley C.H."/>
            <person name="Lapoint R."/>
            <person name="Lazzaro B.P."/>
            <person name="Lee S.J."/>
            <person name="Levesque L."/>
            <person name="Li R."/>
            <person name="Lin C.F."/>
            <person name="Lin M.F."/>
            <person name="Lindblad-Toh K."/>
            <person name="Llopart A."/>
            <person name="Long M."/>
            <person name="Low L."/>
            <person name="Lozovsky E."/>
            <person name="Lu J."/>
            <person name="Luo M."/>
            <person name="Machado C.A."/>
            <person name="Makalowski W."/>
            <person name="Marzo M."/>
            <person name="Matsuda M."/>
            <person name="Matzkin L."/>
            <person name="McAllister B."/>
            <person name="McBride C.S."/>
            <person name="McKernan B."/>
            <person name="McKernan K."/>
            <person name="Mendez-Lago M."/>
            <person name="Minx P."/>
            <person name="Mollenhauer M.U."/>
            <person name="Montooth K."/>
            <person name="Mount S.M."/>
            <person name="Mu X."/>
            <person name="Myers E."/>
            <person name="Negre B."/>
            <person name="Newfeld S."/>
            <person name="Nielsen R."/>
            <person name="Noor M.A."/>
            <person name="O'Grady P."/>
            <person name="Pachter L."/>
            <person name="Papaceit M."/>
            <person name="Parisi M.J."/>
            <person name="Parisi M."/>
            <person name="Parts L."/>
            <person name="Pedersen J.S."/>
            <person name="Pesole G."/>
            <person name="Phillippy A.M."/>
            <person name="Ponting C.P."/>
            <person name="Pop M."/>
            <person name="Porcelli D."/>
            <person name="Powell J.R."/>
            <person name="Prohaska S."/>
            <person name="Pruitt K."/>
            <person name="Puig M."/>
            <person name="Quesneville H."/>
            <person name="Ram K.R."/>
            <person name="Rand D."/>
            <person name="Rasmussen M.D."/>
            <person name="Reed L.K."/>
            <person name="Reenan R."/>
            <person name="Reily A."/>
            <person name="Remington K.A."/>
            <person name="Rieger T.T."/>
            <person name="Ritchie M.G."/>
            <person name="Robin C."/>
            <person name="Rogers Y.H."/>
            <person name="Rohde C."/>
            <person name="Rozas J."/>
            <person name="Rubenfield M.J."/>
            <person name="Ruiz A."/>
            <person name="Russo S."/>
            <person name="Salzberg S.L."/>
            <person name="Sanchez-Gracia A."/>
            <person name="Saranga D.J."/>
            <person name="Sato H."/>
            <person name="Schaeffer S.W."/>
            <person name="Schatz M.C."/>
            <person name="Schlenke T."/>
            <person name="Schwartz R."/>
            <person name="Segarra C."/>
            <person name="Singh R.S."/>
            <person name="Sirot L."/>
            <person name="Sirota M."/>
            <person name="Sisneros N.B."/>
            <person name="Smith C.D."/>
            <person name="Smith T.F."/>
            <person name="Spieth J."/>
            <person name="Stage D.E."/>
            <person name="Stark A."/>
            <person name="Stephan W."/>
            <person name="Strausberg R.L."/>
            <person name="Strempel S."/>
            <person name="Sturgill D."/>
            <person name="Sutton G."/>
            <person name="Sutton G.G."/>
            <person name="Tao W."/>
            <person name="Teichmann S."/>
            <person name="Tobari Y.N."/>
            <person name="Tomimura Y."/>
            <person name="Tsolas J.M."/>
            <person name="Valente V.L."/>
            <person name="Venter E."/>
            <person name="Venter J.C."/>
            <person name="Vicario S."/>
            <person name="Vieira F.G."/>
            <person name="Vilella A.J."/>
            <person name="Villasante A."/>
            <person name="Walenz B."/>
            <person name="Wang J."/>
            <person name="Wasserman M."/>
            <person name="Watts T."/>
            <person name="Wilson D."/>
            <person name="Wilson R.K."/>
            <person name="Wing R.A."/>
            <person name="Wolfner M.F."/>
            <person name="Wong A."/>
            <person name="Wong G.K."/>
            <person name="Wu C.I."/>
            <person name="Wu G."/>
            <person name="Yamamoto D."/>
            <person name="Yang H.P."/>
            <person name="Yang S.P."/>
            <person name="Yorke J.A."/>
            <person name="Yoshida K."/>
            <person name="Zdobnov E."/>
            <person name="Zhang P."/>
            <person name="Zhang Y."/>
            <person name="Zimin A.V."/>
            <person name="Baldwin J."/>
            <person name="Abdouelleil A."/>
            <person name="Abdulkadir J."/>
            <person name="Abebe A."/>
            <person name="Abera B."/>
            <person name="Abreu J."/>
            <person name="Acer S.C."/>
            <person name="Aftuck L."/>
            <person name="Alexander A."/>
            <person name="An P."/>
            <person name="Anderson E."/>
            <person name="Anderson S."/>
            <person name="Arachi H."/>
            <person name="Azer M."/>
            <person name="Bachantsang P."/>
            <person name="Barry A."/>
            <person name="Bayul T."/>
            <person name="Berlin A."/>
            <person name="Bessette D."/>
            <person name="Bloom T."/>
            <person name="Blye J."/>
            <person name="Boguslavskiy L."/>
            <person name="Bonnet C."/>
            <person name="Boukhgalter B."/>
            <person name="Bourzgui I."/>
            <person name="Brown A."/>
            <person name="Cahill P."/>
            <person name="Channer S."/>
            <person name="Cheshatsang Y."/>
            <person name="Chuda L."/>
            <person name="Citroen M."/>
            <person name="Collymore A."/>
            <person name="Cooke P."/>
            <person name="Costello M."/>
            <person name="D'Aco K."/>
            <person name="Daza R."/>
            <person name="De Haan G."/>
            <person name="DeGray S."/>
            <person name="DeMaso C."/>
            <person name="Dhargay N."/>
            <person name="Dooley K."/>
            <person name="Dooley E."/>
            <person name="Doricent M."/>
            <person name="Dorje P."/>
            <person name="Dorjee K."/>
            <person name="Dupes A."/>
            <person name="Elong R."/>
            <person name="Falk J."/>
            <person name="Farina A."/>
            <person name="Faro S."/>
            <person name="Ferguson D."/>
            <person name="Fisher S."/>
            <person name="Foley C.D."/>
            <person name="Franke A."/>
            <person name="Friedrich D."/>
            <person name="Gadbois L."/>
            <person name="Gearin G."/>
            <person name="Gearin C.R."/>
            <person name="Giannoukos G."/>
            <person name="Goode T."/>
            <person name="Graham J."/>
            <person name="Grandbois E."/>
            <person name="Grewal S."/>
            <person name="Gyaltsen K."/>
            <person name="Hafez N."/>
            <person name="Hagos B."/>
            <person name="Hall J."/>
            <person name="Henson C."/>
            <person name="Hollinger A."/>
            <person name="Honan T."/>
            <person name="Huard M.D."/>
            <person name="Hughes L."/>
            <person name="Hurhula B."/>
            <person name="Husby M.E."/>
            <person name="Kamat A."/>
            <person name="Kanga B."/>
            <person name="Kashin S."/>
            <person name="Khazanovich D."/>
            <person name="Kisner P."/>
            <person name="Lance K."/>
            <person name="Lara M."/>
            <person name="Lee W."/>
            <person name="Lennon N."/>
            <person name="Letendre F."/>
            <person name="LeVine R."/>
            <person name="Lipovsky A."/>
            <person name="Liu X."/>
            <person name="Liu J."/>
            <person name="Liu S."/>
            <person name="Lokyitsang T."/>
            <person name="Lokyitsang Y."/>
            <person name="Lubonja R."/>
            <person name="Lui A."/>
            <person name="MacDonald P."/>
            <person name="Magnisalis V."/>
            <person name="Maru K."/>
            <person name="Matthews C."/>
            <person name="McCusker W."/>
            <person name="McDonough S."/>
            <person name="Mehta T."/>
            <person name="Meldrim J."/>
            <person name="Meneus L."/>
            <person name="Mihai O."/>
            <person name="Mihalev A."/>
            <person name="Mihova T."/>
            <person name="Mittelman R."/>
            <person name="Mlenga V."/>
            <person name="Montmayeur A."/>
            <person name="Mulrain L."/>
            <person name="Navidi A."/>
            <person name="Naylor J."/>
            <person name="Negash T."/>
            <person name="Nguyen T."/>
            <person name="Nguyen N."/>
            <person name="Nicol R."/>
            <person name="Norbu C."/>
            <person name="Norbu N."/>
            <person name="Novod N."/>
            <person name="O'Neill B."/>
            <person name="Osman S."/>
            <person name="Markiewicz E."/>
            <person name="Oyono O.L."/>
            <person name="Patti C."/>
            <person name="Phunkhang P."/>
            <person name="Pierre F."/>
            <person name="Priest M."/>
            <person name="Raghuraman S."/>
            <person name="Rege F."/>
            <person name="Reyes R."/>
            <person name="Rise C."/>
            <person name="Rogov P."/>
            <person name="Ross K."/>
            <person name="Ryan E."/>
            <person name="Settipalli S."/>
            <person name="Shea T."/>
            <person name="Sherpa N."/>
            <person name="Shi L."/>
            <person name="Shih D."/>
            <person name="Sparrow T."/>
            <person name="Spaulding J."/>
            <person name="Stalker J."/>
            <person name="Stange-Thomann N."/>
            <person name="Stavropoulos S."/>
            <person name="Stone C."/>
            <person name="Strader C."/>
            <person name="Tesfaye S."/>
            <person name="Thomson T."/>
            <person name="Thoulutsang Y."/>
            <person name="Thoulutsang D."/>
            <person name="Topham K."/>
            <person name="Topping I."/>
            <person name="Tsamla T."/>
            <person name="Vassiliev H."/>
            <person name="Vo A."/>
            <person name="Wangchuk T."/>
            <person name="Wangdi T."/>
            <person name="Weiand M."/>
            <person name="Wilkinson J."/>
            <person name="Wilson A."/>
            <person name="Yadav S."/>
            <person name="Young G."/>
            <person name="Yu Q."/>
            <person name="Zembek L."/>
            <person name="Zhong D."/>
            <person name="Zimmer A."/>
            <person name="Zwirko Z."/>
            <person name="Jaffe D.B."/>
            <person name="Alvarez P."/>
            <person name="Brockman W."/>
            <person name="Butler J."/>
            <person name="Chin C."/>
            <person name="Gnerre S."/>
            <person name="Grabherr M."/>
            <person name="Kleber M."/>
            <person name="Mauceli E."/>
            <person name="MacCallum I."/>
        </authorList>
    </citation>
    <scope>NUCLEOTIDE SEQUENCE [LARGE SCALE GENOMIC DNA]</scope>
    <source>
        <strain evidence="3">Rob3c / Tucson 14021-0248.25</strain>
    </source>
</reference>
<dbReference type="AlphaFoldDB" id="B4HQN8"/>
<gene>
    <name evidence="2" type="primary">Dsec\GM22038</name>
    <name evidence="2" type="ORF">Dsec_GM22038</name>
</gene>
<name>B4HQN8_DROSE</name>